<sequence length="118" mass="12602">MANEQEMSATRQRVASVAQAMLSGELAFLEGVFELAELSHDPALARHDAGLRLFVVMASELDGLPIGPARQYWSKAALLRHQPSIEAATVWARGLSAEALRNLVARFGGNGVCGLDDG</sequence>
<dbReference type="Proteomes" id="UP000237423">
    <property type="component" value="Unassembled WGS sequence"/>
</dbReference>
<reference evidence="1 2" key="1">
    <citation type="submission" date="2017-11" db="EMBL/GenBank/DDBJ databases">
        <title>Draft Genome Sequence of Methylobacter psychrotolerans Sph1T, an Obligate Methanotroph from Low-Temperature Environments.</title>
        <authorList>
            <person name="Oshkin I.Y."/>
            <person name="Miroshnikov K."/>
            <person name="Belova S.E."/>
            <person name="Korzhenkov A."/>
            <person name="Toshchakov S.V."/>
            <person name="Dedysh S.N."/>
        </authorList>
    </citation>
    <scope>NUCLEOTIDE SEQUENCE [LARGE SCALE GENOMIC DNA]</scope>
    <source>
        <strain evidence="1 2">Sph1</strain>
    </source>
</reference>
<organism evidence="1 2">
    <name type="scientific">Methylovulum psychrotolerans</name>
    <dbReference type="NCBI Taxonomy" id="1704499"/>
    <lineage>
        <taxon>Bacteria</taxon>
        <taxon>Pseudomonadati</taxon>
        <taxon>Pseudomonadota</taxon>
        <taxon>Gammaproteobacteria</taxon>
        <taxon>Methylococcales</taxon>
        <taxon>Methylococcaceae</taxon>
        <taxon>Methylovulum</taxon>
    </lineage>
</organism>
<evidence type="ECO:0008006" key="3">
    <source>
        <dbReference type="Google" id="ProtNLM"/>
    </source>
</evidence>
<dbReference type="EMBL" id="PGFZ01000007">
    <property type="protein sequence ID" value="POZ51004.1"/>
    <property type="molecule type" value="Genomic_DNA"/>
</dbReference>
<proteinExistence type="predicted"/>
<dbReference type="AlphaFoldDB" id="A0A2S5CJN2"/>
<evidence type="ECO:0000313" key="2">
    <source>
        <dbReference type="Proteomes" id="UP000237423"/>
    </source>
</evidence>
<comment type="caution">
    <text evidence="1">The sequence shown here is derived from an EMBL/GenBank/DDBJ whole genome shotgun (WGS) entry which is preliminary data.</text>
</comment>
<accession>A0A2S5CJN2</accession>
<dbReference type="RefSeq" id="WP_146054619.1">
    <property type="nucleotide sequence ID" value="NZ_PGFZ01000007.1"/>
</dbReference>
<evidence type="ECO:0000313" key="1">
    <source>
        <dbReference type="EMBL" id="POZ51004.1"/>
    </source>
</evidence>
<protein>
    <recommendedName>
        <fullName evidence="3">DUF2489 domain-containing protein</fullName>
    </recommendedName>
</protein>
<gene>
    <name evidence="1" type="ORF">AADEFJLK_02960</name>
</gene>
<name>A0A2S5CJN2_9GAMM</name>